<name>C1E004_MICCC</name>
<dbReference type="GO" id="GO:0007165">
    <property type="term" value="P:signal transduction"/>
    <property type="evidence" value="ECO:0007669"/>
    <property type="project" value="InterPro"/>
</dbReference>
<dbReference type="Proteomes" id="UP000002009">
    <property type="component" value="Chromosome 2"/>
</dbReference>
<evidence type="ECO:0000256" key="5">
    <source>
        <dbReference type="PIRSR" id="PIRSR623088-3"/>
    </source>
</evidence>
<dbReference type="Pfam" id="PF00233">
    <property type="entry name" value="PDEase_I"/>
    <property type="match status" value="1"/>
</dbReference>
<feature type="region of interest" description="Disordered" evidence="6">
    <location>
        <begin position="1"/>
        <end position="21"/>
    </location>
</feature>
<feature type="binding site" evidence="4">
    <location>
        <position position="513"/>
    </location>
    <ligand>
        <name>AMP</name>
        <dbReference type="ChEBI" id="CHEBI:456215"/>
    </ligand>
</feature>
<feature type="binding site" evidence="4">
    <location>
        <begin position="345"/>
        <end position="349"/>
    </location>
    <ligand>
        <name>AMP</name>
        <dbReference type="ChEBI" id="CHEBI:456215"/>
    </ligand>
</feature>
<feature type="binding site" evidence="5">
    <location>
        <position position="385"/>
    </location>
    <ligand>
        <name>Zn(2+)</name>
        <dbReference type="ChEBI" id="CHEBI:29105"/>
        <label>2</label>
    </ligand>
</feature>
<dbReference type="OrthoDB" id="568146at2759"/>
<accession>C1E004</accession>
<evidence type="ECO:0000313" key="9">
    <source>
        <dbReference type="Proteomes" id="UP000002009"/>
    </source>
</evidence>
<dbReference type="InParanoid" id="C1E004"/>
<keyword evidence="9" id="KW-1185">Reference proteome</keyword>
<gene>
    <name evidence="8" type="ORF">MICPUN_99073</name>
</gene>
<evidence type="ECO:0000256" key="1">
    <source>
        <dbReference type="ARBA" id="ARBA00022723"/>
    </source>
</evidence>
<feature type="active site" description="Proton donor" evidence="3">
    <location>
        <position position="345"/>
    </location>
</feature>
<feature type="binding site" evidence="5">
    <location>
        <position position="385"/>
    </location>
    <ligand>
        <name>Zn(2+)</name>
        <dbReference type="ChEBI" id="CHEBI:29105"/>
        <label>1</label>
    </ligand>
</feature>
<sequence>MAPAEGRADAATHDGSTIVGSGAVGAVLGDADAADVSDLDDSARLRRASSQDVGCSLPGAMTKAIPKRYATERTLATVRTTSPERKPSSPSQLARQSSFGPSTPPTHHLKQQLSVLRAEVSAHRLTHQGLRKVLNEATDLPRDSHAPAMDIIRRANSLLDYAESMIDENKGDTAGAAASGGDASSNWRASIPANAREFLSQYDHLGGEGIENNTFFHAVQMAKVAYESKIRREDTFNKGRPTPSKRSSLELMRSMSLSPTYSRSPDHPIIVAVDSWDGFDALGLAKDLRGGVDTHEGPSRVLVKTVQAVVDRHGLLDAFPRLDASEFREFLKDLEEGYNHPNDYHTATHAADVVQACGYFLSSGLRTQLTDVQAAAFVLAAAAHDVGHPGLNNAHLVNTEAPEAVRWNDVSVNENGHYHILRALLTKRGLLDAMFEKREERLAFLALLRRLILATDMENHTRLVADFLDIVQAANEAREARSAGGSEERGEVLSVGDLGDPELAMCFALHCADVSNPARPFEVCQRWGENVAEESYKQGDKERGLGMRVAAFCDRELSTPATTAQNQASFIDFVCRPLVEGLSTLLPEASEELLCHLTNNRERYGAIIAAANHNDE</sequence>
<feature type="binding site" evidence="5">
    <location>
        <position position="384"/>
    </location>
    <ligand>
        <name>Zn(2+)</name>
        <dbReference type="ChEBI" id="CHEBI:29105"/>
        <label>1</label>
    </ligand>
</feature>
<dbReference type="InterPro" id="IPR023088">
    <property type="entry name" value="PDEase"/>
</dbReference>
<reference evidence="8 9" key="1">
    <citation type="journal article" date="2009" name="Science">
        <title>Green evolution and dynamic adaptations revealed by genomes of the marine picoeukaryotes Micromonas.</title>
        <authorList>
            <person name="Worden A.Z."/>
            <person name="Lee J.H."/>
            <person name="Mock T."/>
            <person name="Rouze P."/>
            <person name="Simmons M.P."/>
            <person name="Aerts A.L."/>
            <person name="Allen A.E."/>
            <person name="Cuvelier M.L."/>
            <person name="Derelle E."/>
            <person name="Everett M.V."/>
            <person name="Foulon E."/>
            <person name="Grimwood J."/>
            <person name="Gundlach H."/>
            <person name="Henrissat B."/>
            <person name="Napoli C."/>
            <person name="McDonald S.M."/>
            <person name="Parker M.S."/>
            <person name="Rombauts S."/>
            <person name="Salamov A."/>
            <person name="Von Dassow P."/>
            <person name="Badger J.H."/>
            <person name="Coutinho P.M."/>
            <person name="Demir E."/>
            <person name="Dubchak I."/>
            <person name="Gentemann C."/>
            <person name="Eikrem W."/>
            <person name="Gready J.E."/>
            <person name="John U."/>
            <person name="Lanier W."/>
            <person name="Lindquist E.A."/>
            <person name="Lucas S."/>
            <person name="Mayer K.F."/>
            <person name="Moreau H."/>
            <person name="Not F."/>
            <person name="Otillar R."/>
            <person name="Panaud O."/>
            <person name="Pangilinan J."/>
            <person name="Paulsen I."/>
            <person name="Piegu B."/>
            <person name="Poliakov A."/>
            <person name="Robbens S."/>
            <person name="Schmutz J."/>
            <person name="Toulza E."/>
            <person name="Wyss T."/>
            <person name="Zelensky A."/>
            <person name="Zhou K."/>
            <person name="Armbrust E.V."/>
            <person name="Bhattacharya D."/>
            <person name="Goodenough U.W."/>
            <person name="Van de Peer Y."/>
            <person name="Grigoriev I.V."/>
        </authorList>
    </citation>
    <scope>NUCLEOTIDE SEQUENCE [LARGE SCALE GENOMIC DNA]</scope>
    <source>
        <strain evidence="9">RCC299 / NOUM17</strain>
    </source>
</reference>
<evidence type="ECO:0000256" key="4">
    <source>
        <dbReference type="PIRSR" id="PIRSR623088-2"/>
    </source>
</evidence>
<dbReference type="InterPro" id="IPR036971">
    <property type="entry name" value="PDEase_catalytic_dom_sf"/>
</dbReference>
<dbReference type="GO" id="GO:0046872">
    <property type="term" value="F:metal ion binding"/>
    <property type="evidence" value="ECO:0007669"/>
    <property type="project" value="UniProtKB-KW"/>
</dbReference>
<protein>
    <recommendedName>
        <fullName evidence="7">PDEase domain-containing protein</fullName>
    </recommendedName>
</protein>
<dbReference type="AlphaFoldDB" id="C1E004"/>
<dbReference type="InterPro" id="IPR002073">
    <property type="entry name" value="PDEase_catalytic_dom"/>
</dbReference>
<dbReference type="GeneID" id="8240671"/>
<dbReference type="Gene3D" id="1.10.1300.10">
    <property type="entry name" value="3'5'-cyclic nucleotide phosphodiesterase, catalytic domain"/>
    <property type="match status" value="1"/>
</dbReference>
<feature type="binding site" evidence="5">
    <location>
        <position position="349"/>
    </location>
    <ligand>
        <name>Zn(2+)</name>
        <dbReference type="ChEBI" id="CHEBI:29105"/>
        <label>1</label>
    </ligand>
</feature>
<organism evidence="8 9">
    <name type="scientific">Micromonas commoda (strain RCC299 / NOUM17 / CCMP2709)</name>
    <name type="common">Picoplanktonic green alga</name>
    <dbReference type="NCBI Taxonomy" id="296587"/>
    <lineage>
        <taxon>Eukaryota</taxon>
        <taxon>Viridiplantae</taxon>
        <taxon>Chlorophyta</taxon>
        <taxon>Mamiellophyceae</taxon>
        <taxon>Mamiellales</taxon>
        <taxon>Mamiellaceae</taxon>
        <taxon>Micromonas</taxon>
    </lineage>
</organism>
<dbReference type="STRING" id="296587.C1E004"/>
<feature type="region of interest" description="Disordered" evidence="6">
    <location>
        <begin position="76"/>
        <end position="110"/>
    </location>
</feature>
<keyword evidence="2" id="KW-0378">Hydrolase</keyword>
<feature type="binding site" evidence="4">
    <location>
        <position position="567"/>
    </location>
    <ligand>
        <name>AMP</name>
        <dbReference type="ChEBI" id="CHEBI:456215"/>
    </ligand>
</feature>
<dbReference type="PANTHER" id="PTHR11347">
    <property type="entry name" value="CYCLIC NUCLEOTIDE PHOSPHODIESTERASE"/>
    <property type="match status" value="1"/>
</dbReference>
<dbReference type="PROSITE" id="PS51845">
    <property type="entry name" value="PDEASE_I_2"/>
    <property type="match status" value="1"/>
</dbReference>
<evidence type="ECO:0000313" key="8">
    <source>
        <dbReference type="EMBL" id="ACO61216.1"/>
    </source>
</evidence>
<dbReference type="eggNOG" id="KOG3689">
    <property type="taxonomic scope" value="Eukaryota"/>
</dbReference>
<dbReference type="SUPFAM" id="SSF109604">
    <property type="entry name" value="HD-domain/PDEase-like"/>
    <property type="match status" value="1"/>
</dbReference>
<dbReference type="SMART" id="SM00471">
    <property type="entry name" value="HDc"/>
    <property type="match status" value="1"/>
</dbReference>
<feature type="binding site" evidence="5">
    <location>
        <position position="513"/>
    </location>
    <ligand>
        <name>Zn(2+)</name>
        <dbReference type="ChEBI" id="CHEBI:29105"/>
        <label>1</label>
    </ligand>
</feature>
<evidence type="ECO:0000256" key="3">
    <source>
        <dbReference type="PIRSR" id="PIRSR623088-1"/>
    </source>
</evidence>
<proteinExistence type="predicted"/>
<dbReference type="GO" id="GO:0004114">
    <property type="term" value="F:3',5'-cyclic-nucleotide phosphodiesterase activity"/>
    <property type="evidence" value="ECO:0007669"/>
    <property type="project" value="InterPro"/>
</dbReference>
<evidence type="ECO:0000256" key="2">
    <source>
        <dbReference type="ARBA" id="ARBA00022801"/>
    </source>
</evidence>
<dbReference type="InterPro" id="IPR003607">
    <property type="entry name" value="HD/PDEase_dom"/>
</dbReference>
<evidence type="ECO:0000256" key="6">
    <source>
        <dbReference type="SAM" id="MobiDB-lite"/>
    </source>
</evidence>
<feature type="binding site" evidence="4">
    <location>
        <position position="385"/>
    </location>
    <ligand>
        <name>AMP</name>
        <dbReference type="ChEBI" id="CHEBI:456215"/>
    </ligand>
</feature>
<feature type="compositionally biased region" description="Basic and acidic residues" evidence="6">
    <location>
        <begin position="1"/>
        <end position="12"/>
    </location>
</feature>
<dbReference type="RefSeq" id="XP_002499958.1">
    <property type="nucleotide sequence ID" value="XM_002499912.1"/>
</dbReference>
<dbReference type="EMBL" id="CP001323">
    <property type="protein sequence ID" value="ACO61216.1"/>
    <property type="molecule type" value="Genomic_DNA"/>
</dbReference>
<dbReference type="PRINTS" id="PR00387">
    <property type="entry name" value="PDIESTERASE1"/>
</dbReference>
<keyword evidence="1 5" id="KW-0479">Metal-binding</keyword>
<feature type="domain" description="PDEase" evidence="7">
    <location>
        <begin position="257"/>
        <end position="611"/>
    </location>
</feature>
<evidence type="ECO:0000259" key="7">
    <source>
        <dbReference type="PROSITE" id="PS51845"/>
    </source>
</evidence>
<dbReference type="KEGG" id="mis:MICPUN_99073"/>
<feature type="compositionally biased region" description="Polar residues" evidence="6">
    <location>
        <begin position="88"/>
        <end position="101"/>
    </location>
</feature>